<evidence type="ECO:0000259" key="11">
    <source>
        <dbReference type="PROSITE" id="PS51352"/>
    </source>
</evidence>
<dbReference type="InterPro" id="IPR024706">
    <property type="entry name" value="Peroxiredoxin_AhpC-typ"/>
</dbReference>
<comment type="subunit">
    <text evidence="1">Monomer.</text>
</comment>
<evidence type="ECO:0000256" key="7">
    <source>
        <dbReference type="ARBA" id="ARBA00023284"/>
    </source>
</evidence>
<dbReference type="SUPFAM" id="SSF52833">
    <property type="entry name" value="Thioredoxin-like"/>
    <property type="match status" value="1"/>
</dbReference>
<keyword evidence="5" id="KW-0560">Oxidoreductase</keyword>
<gene>
    <name evidence="12" type="ORF">B2A_09020</name>
</gene>
<evidence type="ECO:0000256" key="4">
    <source>
        <dbReference type="ARBA" id="ARBA00022862"/>
    </source>
</evidence>
<name>T0ZNN1_9ZZZZ</name>
<dbReference type="FunFam" id="3.40.30.10:FF:000007">
    <property type="entry name" value="Thioredoxin-dependent thiol peroxidase"/>
    <property type="match status" value="1"/>
</dbReference>
<evidence type="ECO:0000256" key="9">
    <source>
        <dbReference type="ARBA" id="ARBA00038489"/>
    </source>
</evidence>
<dbReference type="PANTHER" id="PTHR42801">
    <property type="entry name" value="THIOREDOXIN-DEPENDENT PEROXIDE REDUCTASE"/>
    <property type="match status" value="1"/>
</dbReference>
<keyword evidence="7" id="KW-0676">Redox-active center</keyword>
<dbReference type="GO" id="GO:0005737">
    <property type="term" value="C:cytoplasm"/>
    <property type="evidence" value="ECO:0007669"/>
    <property type="project" value="TreeGrafter"/>
</dbReference>
<dbReference type="Pfam" id="PF00578">
    <property type="entry name" value="AhpC-TSA"/>
    <property type="match status" value="1"/>
</dbReference>
<dbReference type="PANTHER" id="PTHR42801:SF4">
    <property type="entry name" value="AHPC_TSA FAMILY PROTEIN"/>
    <property type="match status" value="1"/>
</dbReference>
<evidence type="ECO:0000256" key="10">
    <source>
        <dbReference type="ARBA" id="ARBA00049091"/>
    </source>
</evidence>
<protein>
    <recommendedName>
        <fullName evidence="2">thioredoxin-dependent peroxiredoxin</fullName>
        <ecNumber evidence="2">1.11.1.24</ecNumber>
    </recommendedName>
    <alternativeName>
        <fullName evidence="8">Thioredoxin peroxidase</fullName>
    </alternativeName>
</protein>
<dbReference type="PROSITE" id="PS51352">
    <property type="entry name" value="THIOREDOXIN_2"/>
    <property type="match status" value="1"/>
</dbReference>
<dbReference type="InterPro" id="IPR000866">
    <property type="entry name" value="AhpC/TSA"/>
</dbReference>
<dbReference type="EMBL" id="AUZZ01006507">
    <property type="protein sequence ID" value="EQD46072.1"/>
    <property type="molecule type" value="Genomic_DNA"/>
</dbReference>
<dbReference type="GO" id="GO:0008379">
    <property type="term" value="F:thioredoxin peroxidase activity"/>
    <property type="evidence" value="ECO:0007669"/>
    <property type="project" value="TreeGrafter"/>
</dbReference>
<dbReference type="InterPro" id="IPR036249">
    <property type="entry name" value="Thioredoxin-like_sf"/>
</dbReference>
<reference evidence="12" key="2">
    <citation type="journal article" date="2014" name="ISME J.">
        <title>Microbial stratification in low pH oxic and suboxic macroscopic growths along an acid mine drainage.</title>
        <authorList>
            <person name="Mendez-Garcia C."/>
            <person name="Mesa V."/>
            <person name="Sprenger R.R."/>
            <person name="Richter M."/>
            <person name="Diez M.S."/>
            <person name="Solano J."/>
            <person name="Bargiela R."/>
            <person name="Golyshina O.V."/>
            <person name="Manteca A."/>
            <person name="Ramos J.L."/>
            <person name="Gallego J.R."/>
            <person name="Llorente I."/>
            <person name="Martins Dos Santos V.A."/>
            <person name="Jensen O.N."/>
            <person name="Pelaez A.I."/>
            <person name="Sanchez J."/>
            <person name="Ferrer M."/>
        </authorList>
    </citation>
    <scope>NUCLEOTIDE SEQUENCE</scope>
</reference>
<keyword evidence="4" id="KW-0049">Antioxidant</keyword>
<dbReference type="InterPro" id="IPR050924">
    <property type="entry name" value="Peroxiredoxin_BCP/PrxQ"/>
</dbReference>
<dbReference type="GO" id="GO:0045454">
    <property type="term" value="P:cell redox homeostasis"/>
    <property type="evidence" value="ECO:0007669"/>
    <property type="project" value="TreeGrafter"/>
</dbReference>
<feature type="domain" description="Thioredoxin" evidence="11">
    <location>
        <begin position="2"/>
        <end position="150"/>
    </location>
</feature>
<dbReference type="Gene3D" id="3.40.30.10">
    <property type="entry name" value="Glutaredoxin"/>
    <property type="match status" value="1"/>
</dbReference>
<dbReference type="PIRSF" id="PIRSF000239">
    <property type="entry name" value="AHPC"/>
    <property type="match status" value="1"/>
</dbReference>
<evidence type="ECO:0000313" key="12">
    <source>
        <dbReference type="EMBL" id="EQD46072.1"/>
    </source>
</evidence>
<evidence type="ECO:0000256" key="8">
    <source>
        <dbReference type="ARBA" id="ARBA00032824"/>
    </source>
</evidence>
<proteinExistence type="inferred from homology"/>
<dbReference type="EC" id="1.11.1.24" evidence="2"/>
<comment type="catalytic activity">
    <reaction evidence="10">
        <text>a hydroperoxide + [thioredoxin]-dithiol = an alcohol + [thioredoxin]-disulfide + H2O</text>
        <dbReference type="Rhea" id="RHEA:62620"/>
        <dbReference type="Rhea" id="RHEA-COMP:10698"/>
        <dbReference type="Rhea" id="RHEA-COMP:10700"/>
        <dbReference type="ChEBI" id="CHEBI:15377"/>
        <dbReference type="ChEBI" id="CHEBI:29950"/>
        <dbReference type="ChEBI" id="CHEBI:30879"/>
        <dbReference type="ChEBI" id="CHEBI:35924"/>
        <dbReference type="ChEBI" id="CHEBI:50058"/>
        <dbReference type="EC" id="1.11.1.24"/>
    </reaction>
</comment>
<sequence length="150" mass="16523">MVSENDKAADFNLEGSDGKRHMLSEFSGKYLVLYFYPKDNTPGCTIEAKEFNNHLDELKSLNAVVVGISKDDLKSHGKFIDKCELEFLLLSDPTSEVIKAYGAYGDRGIFGVGTLRNTYLIKDGKIVKAFTKVKPNGHAEEVIAAIKGAM</sequence>
<evidence type="ECO:0000256" key="6">
    <source>
        <dbReference type="ARBA" id="ARBA00023157"/>
    </source>
</evidence>
<dbReference type="CDD" id="cd03017">
    <property type="entry name" value="PRX_BCP"/>
    <property type="match status" value="1"/>
</dbReference>
<comment type="caution">
    <text evidence="12">The sequence shown here is derived from an EMBL/GenBank/DDBJ whole genome shotgun (WGS) entry which is preliminary data.</text>
</comment>
<evidence type="ECO:0000256" key="5">
    <source>
        <dbReference type="ARBA" id="ARBA00023002"/>
    </source>
</evidence>
<dbReference type="InterPro" id="IPR013766">
    <property type="entry name" value="Thioredoxin_domain"/>
</dbReference>
<keyword evidence="3" id="KW-0575">Peroxidase</keyword>
<dbReference type="GO" id="GO:0034599">
    <property type="term" value="P:cellular response to oxidative stress"/>
    <property type="evidence" value="ECO:0007669"/>
    <property type="project" value="TreeGrafter"/>
</dbReference>
<evidence type="ECO:0000256" key="2">
    <source>
        <dbReference type="ARBA" id="ARBA00013017"/>
    </source>
</evidence>
<comment type="similarity">
    <text evidence="9">Belongs to the peroxiredoxin family. BCP/PrxQ subfamily.</text>
</comment>
<evidence type="ECO:0000256" key="3">
    <source>
        <dbReference type="ARBA" id="ARBA00022559"/>
    </source>
</evidence>
<evidence type="ECO:0000256" key="1">
    <source>
        <dbReference type="ARBA" id="ARBA00011245"/>
    </source>
</evidence>
<reference evidence="12" key="1">
    <citation type="submission" date="2013-08" db="EMBL/GenBank/DDBJ databases">
        <authorList>
            <person name="Mendez C."/>
            <person name="Richter M."/>
            <person name="Ferrer M."/>
            <person name="Sanchez J."/>
        </authorList>
    </citation>
    <scope>NUCLEOTIDE SEQUENCE</scope>
</reference>
<dbReference type="AlphaFoldDB" id="T0ZNN1"/>
<accession>T0ZNN1</accession>
<keyword evidence="6" id="KW-1015">Disulfide bond</keyword>
<organism evidence="12">
    <name type="scientific">mine drainage metagenome</name>
    <dbReference type="NCBI Taxonomy" id="410659"/>
    <lineage>
        <taxon>unclassified sequences</taxon>
        <taxon>metagenomes</taxon>
        <taxon>ecological metagenomes</taxon>
    </lineage>
</organism>